<dbReference type="Gene3D" id="3.20.20.450">
    <property type="entry name" value="EAL domain"/>
    <property type="match status" value="1"/>
</dbReference>
<dbReference type="CDD" id="cd01948">
    <property type="entry name" value="EAL"/>
    <property type="match status" value="1"/>
</dbReference>
<evidence type="ECO:0000256" key="1">
    <source>
        <dbReference type="PROSITE-ProRule" id="PRU00169"/>
    </source>
</evidence>
<dbReference type="Pfam" id="PF00563">
    <property type="entry name" value="EAL"/>
    <property type="match status" value="1"/>
</dbReference>
<dbReference type="SUPFAM" id="SSF141868">
    <property type="entry name" value="EAL domain-like"/>
    <property type="match status" value="1"/>
</dbReference>
<feature type="modified residue" description="4-aspartylphosphate" evidence="1">
    <location>
        <position position="353"/>
    </location>
</feature>
<evidence type="ECO:0000259" key="4">
    <source>
        <dbReference type="PROSITE" id="PS50883"/>
    </source>
</evidence>
<protein>
    <submittedName>
        <fullName evidence="5">EAL domain-containing protein</fullName>
    </submittedName>
</protein>
<proteinExistence type="predicted"/>
<dbReference type="InterPro" id="IPR001633">
    <property type="entry name" value="EAL_dom"/>
</dbReference>
<evidence type="ECO:0000313" key="6">
    <source>
        <dbReference type="Proteomes" id="UP000269265"/>
    </source>
</evidence>
<dbReference type="InterPro" id="IPR035919">
    <property type="entry name" value="EAL_sf"/>
</dbReference>
<dbReference type="Pfam" id="PF00072">
    <property type="entry name" value="Response_reg"/>
    <property type="match status" value="1"/>
</dbReference>
<dbReference type="EMBL" id="RSED01000004">
    <property type="protein sequence ID" value="RRS05109.1"/>
    <property type="molecule type" value="Genomic_DNA"/>
</dbReference>
<gene>
    <name evidence="5" type="ORF">EIP75_05915</name>
</gene>
<feature type="domain" description="Response regulatory" evidence="3">
    <location>
        <begin position="304"/>
        <end position="419"/>
    </location>
</feature>
<dbReference type="InterPro" id="IPR001789">
    <property type="entry name" value="Sig_transdc_resp-reg_receiver"/>
</dbReference>
<dbReference type="PANTHER" id="PTHR44757">
    <property type="entry name" value="DIGUANYLATE CYCLASE DGCP"/>
    <property type="match status" value="1"/>
</dbReference>
<dbReference type="SMART" id="SM00052">
    <property type="entry name" value="EAL"/>
    <property type="match status" value="1"/>
</dbReference>
<reference evidence="5 6" key="1">
    <citation type="submission" date="2018-12" db="EMBL/GenBank/DDBJ databases">
        <title>The whole draft genome of Aquabacterium sp. SJQ9.</title>
        <authorList>
            <person name="Sun L."/>
            <person name="Gao X."/>
            <person name="Chen W."/>
            <person name="Huang K."/>
        </authorList>
    </citation>
    <scope>NUCLEOTIDE SEQUENCE [LARGE SCALE GENOMIC DNA]</scope>
    <source>
        <strain evidence="5 6">SJQ9</strain>
    </source>
</reference>
<dbReference type="Gene3D" id="3.30.450.20">
    <property type="entry name" value="PAS domain"/>
    <property type="match status" value="1"/>
</dbReference>
<dbReference type="InterPro" id="IPR011006">
    <property type="entry name" value="CheY-like_superfamily"/>
</dbReference>
<feature type="domain" description="EAL" evidence="4">
    <location>
        <begin position="35"/>
        <end position="289"/>
    </location>
</feature>
<feature type="region of interest" description="Disordered" evidence="2">
    <location>
        <begin position="1"/>
        <end position="26"/>
    </location>
</feature>
<sequence length="572" mass="63099">MDESIALFGGPGTQAGMPPSSSIAETASADRPGERMARELALVHAVAREELYLHYQPQVDLRSGEVVGVEALVRWHNPVLGEIPPHDFIPMAERTGQGHAMGQWVLQAACQAAKRWHQKGLSPIRMAVNLHPGQMQQADIACAIESIVMKSGLDPHMLTIEVTEDMLMRDLDHAASTLGDLQSIGIQIVLDHFGTGYAGLACLRRLPVDVLKIDRALVPDVTASTEDVSILRAVIDMAHSLRMKVLALGVESDGELALLATNQCDQMQGMYFSAPLAESELIALLHAKRRLPETVLGRHARQRTLLVVDDEENIVASLRRLLRRDGYHIITAHSGQQGLQRLAENDVDVIISDQRMPGMTGVEFLRRAKELYPHTVRMVLSGYTELQSITDAINEGAIYKFLTKPWDDDRVRGHISEAFSHKEMADENRRLDREVQEGARELAHVNGQLKRLLECQREQIHREETSLVIAREVLENLPAPVIGLDQEGMIAFMNSDAEALFDGATGLLGQPVESTGSAALAALWHTRDGHHHEIELVGQRFMGVCRDMQGRAHARGSLMVLTPHISSEKGAS</sequence>
<dbReference type="PROSITE" id="PS50883">
    <property type="entry name" value="EAL"/>
    <property type="match status" value="1"/>
</dbReference>
<accession>A0A426VE30</accession>
<name>A0A426VE30_9BURK</name>
<dbReference type="Proteomes" id="UP000269265">
    <property type="component" value="Unassembled WGS sequence"/>
</dbReference>
<dbReference type="Gene3D" id="3.40.50.2300">
    <property type="match status" value="1"/>
</dbReference>
<dbReference type="OrthoDB" id="9813903at2"/>
<dbReference type="SUPFAM" id="SSF52172">
    <property type="entry name" value="CheY-like"/>
    <property type="match status" value="1"/>
</dbReference>
<dbReference type="SMART" id="SM00448">
    <property type="entry name" value="REC"/>
    <property type="match status" value="1"/>
</dbReference>
<keyword evidence="6" id="KW-1185">Reference proteome</keyword>
<keyword evidence="1" id="KW-0597">Phosphoprotein</keyword>
<dbReference type="RefSeq" id="WP_125242328.1">
    <property type="nucleotide sequence ID" value="NZ_RSED01000004.1"/>
</dbReference>
<evidence type="ECO:0000256" key="2">
    <source>
        <dbReference type="SAM" id="MobiDB-lite"/>
    </source>
</evidence>
<dbReference type="InterPro" id="IPR052155">
    <property type="entry name" value="Biofilm_reg_signaling"/>
</dbReference>
<evidence type="ECO:0000259" key="3">
    <source>
        <dbReference type="PROSITE" id="PS50110"/>
    </source>
</evidence>
<dbReference type="CDD" id="cd17569">
    <property type="entry name" value="REC_HupR-like"/>
    <property type="match status" value="1"/>
</dbReference>
<dbReference type="PANTHER" id="PTHR44757:SF2">
    <property type="entry name" value="BIOFILM ARCHITECTURE MAINTENANCE PROTEIN MBAA"/>
    <property type="match status" value="1"/>
</dbReference>
<organism evidence="5 6">
    <name type="scientific">Aquabacterium soli</name>
    <dbReference type="NCBI Taxonomy" id="2493092"/>
    <lineage>
        <taxon>Bacteria</taxon>
        <taxon>Pseudomonadati</taxon>
        <taxon>Pseudomonadota</taxon>
        <taxon>Betaproteobacteria</taxon>
        <taxon>Burkholderiales</taxon>
        <taxon>Aquabacterium</taxon>
    </lineage>
</organism>
<dbReference type="AlphaFoldDB" id="A0A426VE30"/>
<comment type="caution">
    <text evidence="5">The sequence shown here is derived from an EMBL/GenBank/DDBJ whole genome shotgun (WGS) entry which is preliminary data.</text>
</comment>
<dbReference type="PROSITE" id="PS50110">
    <property type="entry name" value="RESPONSE_REGULATORY"/>
    <property type="match status" value="1"/>
</dbReference>
<evidence type="ECO:0000313" key="5">
    <source>
        <dbReference type="EMBL" id="RRS05109.1"/>
    </source>
</evidence>
<dbReference type="GO" id="GO:0000160">
    <property type="term" value="P:phosphorelay signal transduction system"/>
    <property type="evidence" value="ECO:0007669"/>
    <property type="project" value="InterPro"/>
</dbReference>